<protein>
    <submittedName>
        <fullName evidence="1">Tail protein</fullName>
    </submittedName>
</protein>
<evidence type="ECO:0000313" key="2">
    <source>
        <dbReference type="Proteomes" id="UP000600449"/>
    </source>
</evidence>
<reference evidence="1 2" key="1">
    <citation type="journal article" date="2014" name="Int. J. Syst. Evol. Microbiol.">
        <title>Complete genome sequence of Corynebacterium casei LMG S-19264T (=DSM 44701T), isolated from a smear-ripened cheese.</title>
        <authorList>
            <consortium name="US DOE Joint Genome Institute (JGI-PGF)"/>
            <person name="Walter F."/>
            <person name="Albersmeier A."/>
            <person name="Kalinowski J."/>
            <person name="Ruckert C."/>
        </authorList>
    </citation>
    <scope>NUCLEOTIDE SEQUENCE [LARGE SCALE GENOMIC DNA]</scope>
    <source>
        <strain evidence="1 2">CGMCC 1.9161</strain>
    </source>
</reference>
<proteinExistence type="predicted"/>
<keyword evidence="2" id="KW-1185">Reference proteome</keyword>
<organism evidence="1 2">
    <name type="scientific">Salinarimonas ramus</name>
    <dbReference type="NCBI Taxonomy" id="690164"/>
    <lineage>
        <taxon>Bacteria</taxon>
        <taxon>Pseudomonadati</taxon>
        <taxon>Pseudomonadota</taxon>
        <taxon>Alphaproteobacteria</taxon>
        <taxon>Hyphomicrobiales</taxon>
        <taxon>Salinarimonadaceae</taxon>
        <taxon>Salinarimonas</taxon>
    </lineage>
</organism>
<sequence length="200" mass="20581">MLEDRDDPFSRALIPPERAQEIERLTRLTERLGASFTATFAKGVADGKRFDAILQQMGRSLVEIGLKAALAPLQQTLSRGVAGLLGGIFHGGSGAGGLAGGGFPPLPPVRPFAKGGVVAAPTYFPMAGGLGLMGERGAEAILPLARGADGRLGVRAGAGEGRAPTIVVNIQTPDAESFRRSEAQVSASLARAVARGRRAS</sequence>
<accession>A0A917V3B9</accession>
<name>A0A917V3B9_9HYPH</name>
<comment type="caution">
    <text evidence="1">The sequence shown here is derived from an EMBL/GenBank/DDBJ whole genome shotgun (WGS) entry which is preliminary data.</text>
</comment>
<dbReference type="AlphaFoldDB" id="A0A917V3B9"/>
<gene>
    <name evidence="1" type="ORF">GCM10011322_15300</name>
</gene>
<dbReference type="RefSeq" id="WP_188911329.1">
    <property type="nucleotide sequence ID" value="NZ_BMMF01000004.1"/>
</dbReference>
<dbReference type="Proteomes" id="UP000600449">
    <property type="component" value="Unassembled WGS sequence"/>
</dbReference>
<dbReference type="EMBL" id="BMMF01000004">
    <property type="protein sequence ID" value="GGK29800.1"/>
    <property type="molecule type" value="Genomic_DNA"/>
</dbReference>
<evidence type="ECO:0000313" key="1">
    <source>
        <dbReference type="EMBL" id="GGK29800.1"/>
    </source>
</evidence>